<feature type="non-terminal residue" evidence="2">
    <location>
        <position position="148"/>
    </location>
</feature>
<protein>
    <submittedName>
        <fullName evidence="2">RecD/TraA family helicase</fullName>
    </submittedName>
</protein>
<dbReference type="Gene3D" id="1.10.150.20">
    <property type="entry name" value="5' to 3' exonuclease, C-terminal subdomain"/>
    <property type="match status" value="1"/>
</dbReference>
<dbReference type="SUPFAM" id="SSF47781">
    <property type="entry name" value="RuvA domain 2-like"/>
    <property type="match status" value="1"/>
</dbReference>
<dbReference type="Gene3D" id="1.10.10.2220">
    <property type="match status" value="1"/>
</dbReference>
<dbReference type="InterPro" id="IPR010994">
    <property type="entry name" value="RuvA_2-like"/>
</dbReference>
<dbReference type="InterPro" id="IPR029493">
    <property type="entry name" value="RecD2-like_HHH"/>
</dbReference>
<dbReference type="GO" id="GO:0004386">
    <property type="term" value="F:helicase activity"/>
    <property type="evidence" value="ECO:0007669"/>
    <property type="project" value="UniProtKB-KW"/>
</dbReference>
<keyword evidence="2" id="KW-0347">Helicase</keyword>
<dbReference type="SMART" id="SM00278">
    <property type="entry name" value="HhH1"/>
    <property type="match status" value="2"/>
</dbReference>
<dbReference type="Pfam" id="PF14490">
    <property type="entry name" value="HHH_RecD2"/>
    <property type="match status" value="1"/>
</dbReference>
<dbReference type="InterPro" id="IPR003583">
    <property type="entry name" value="Hlx-hairpin-Hlx_DNA-bd_motif"/>
</dbReference>
<feature type="domain" description="Helix-hairpin-helix DNA-binding motif class 1" evidence="1">
    <location>
        <begin position="89"/>
        <end position="108"/>
    </location>
</feature>
<feature type="domain" description="Helix-hairpin-helix DNA-binding motif class 1" evidence="1">
    <location>
        <begin position="25"/>
        <end position="44"/>
    </location>
</feature>
<dbReference type="GO" id="GO:0006281">
    <property type="term" value="P:DNA repair"/>
    <property type="evidence" value="ECO:0007669"/>
    <property type="project" value="InterPro"/>
</dbReference>
<organism evidence="2">
    <name type="scientific">gut metagenome</name>
    <dbReference type="NCBI Taxonomy" id="749906"/>
    <lineage>
        <taxon>unclassified sequences</taxon>
        <taxon>metagenomes</taxon>
        <taxon>organismal metagenomes</taxon>
    </lineage>
</organism>
<comment type="caution">
    <text evidence="2">The sequence shown here is derived from an EMBL/GenBank/DDBJ whole genome shotgun (WGS) entry which is preliminary data.</text>
</comment>
<proteinExistence type="predicted"/>
<name>J9F8Q3_9ZZZZ</name>
<evidence type="ECO:0000313" key="2">
    <source>
        <dbReference type="EMBL" id="EJW91281.1"/>
    </source>
</evidence>
<keyword evidence="2" id="KW-0547">Nucleotide-binding</keyword>
<reference evidence="2" key="1">
    <citation type="journal article" date="2012" name="PLoS ONE">
        <title>Gene sets for utilization of primary and secondary nutrition supplies in the distal gut of endangered iberian lynx.</title>
        <authorList>
            <person name="Alcaide M."/>
            <person name="Messina E."/>
            <person name="Richter M."/>
            <person name="Bargiela R."/>
            <person name="Peplies J."/>
            <person name="Huws S.A."/>
            <person name="Newbold C.J."/>
            <person name="Golyshin P.N."/>
            <person name="Simon M.A."/>
            <person name="Lopez G."/>
            <person name="Yakimov M.M."/>
            <person name="Ferrer M."/>
        </authorList>
    </citation>
    <scope>NUCLEOTIDE SEQUENCE</scope>
</reference>
<accession>J9F8Q3</accession>
<keyword evidence="2" id="KW-0067">ATP-binding</keyword>
<keyword evidence="2" id="KW-0378">Hydrolase</keyword>
<dbReference type="EMBL" id="AMCI01008280">
    <property type="protein sequence ID" value="EJW91281.1"/>
    <property type="molecule type" value="Genomic_DNA"/>
</dbReference>
<sequence length="148" mass="16840">GPKFAQLIVKQFGLETIDVIETDIEKLYDVPGIGKKRVEKIRESWEKQKDIKNVMLFLQGYGVSTAYAAKIYREYGKESIEKVKGNPYRLADDIWGIGFKTADSIASKMGYEKNDLRRCKSGIIYTLNQLANEGHVYAEEEQLIKAAL</sequence>
<dbReference type="Pfam" id="PF14520">
    <property type="entry name" value="HHH_5"/>
    <property type="match status" value="1"/>
</dbReference>
<dbReference type="AlphaFoldDB" id="J9F8Q3"/>
<evidence type="ECO:0000259" key="1">
    <source>
        <dbReference type="SMART" id="SM00278"/>
    </source>
</evidence>
<gene>
    <name evidence="2" type="ORF">EVA_20612</name>
</gene>
<dbReference type="GO" id="GO:0003677">
    <property type="term" value="F:DNA binding"/>
    <property type="evidence" value="ECO:0007669"/>
    <property type="project" value="InterPro"/>
</dbReference>
<feature type="non-terminal residue" evidence="2">
    <location>
        <position position="1"/>
    </location>
</feature>